<keyword evidence="6 8" id="KW-0012">Acyltransferase</keyword>
<evidence type="ECO:0000313" key="10">
    <source>
        <dbReference type="Proteomes" id="UP000256321"/>
    </source>
</evidence>
<dbReference type="GO" id="GO:0016746">
    <property type="term" value="F:acyltransferase activity"/>
    <property type="evidence" value="ECO:0007669"/>
    <property type="project" value="UniProtKB-KW"/>
</dbReference>
<dbReference type="PANTHER" id="PTHR30606:SF10">
    <property type="entry name" value="PHOSPHATIDYLINOSITOL MANNOSIDE ACYLTRANSFERASE"/>
    <property type="match status" value="1"/>
</dbReference>
<keyword evidence="5 7" id="KW-0472">Membrane</keyword>
<dbReference type="CDD" id="cd07984">
    <property type="entry name" value="LPLAT_LABLAT-like"/>
    <property type="match status" value="1"/>
</dbReference>
<dbReference type="GO" id="GO:0009247">
    <property type="term" value="P:glycolipid biosynthetic process"/>
    <property type="evidence" value="ECO:0007669"/>
    <property type="project" value="UniProtKB-ARBA"/>
</dbReference>
<sequence>MWSKIQYALIYSWVKVHAILPMWALYILSDILYVVIYKIGRYRVRVVRRNMKASFPEKSDAELRRLEKAFYHHFADYVVETLKLAHISLEELQRRAFLKNPELVDRLMEKGHTCFILLMGHYGNWEWFSGSTSRFKDSRIYQIYRPLNNKAFDRLFIKLRTQFGSYGIKKQDSVRDVIQLKRDKIRSVVIFIADQTPSRNNLHYWTTFLNQESSILTGPERLARKLDLPVIFLDTKQVKRGYYTVDMKLVTETPKETPENWITEQYARLMEQCILRNPAGWLWTHKRWKYKRMDN</sequence>
<dbReference type="RefSeq" id="WP_115497881.1">
    <property type="nucleotide sequence ID" value="NZ_JACRTI010000002.1"/>
</dbReference>
<evidence type="ECO:0000256" key="4">
    <source>
        <dbReference type="ARBA" id="ARBA00022679"/>
    </source>
</evidence>
<evidence type="ECO:0000256" key="3">
    <source>
        <dbReference type="ARBA" id="ARBA00022519"/>
    </source>
</evidence>
<evidence type="ECO:0000256" key="6">
    <source>
        <dbReference type="ARBA" id="ARBA00023315"/>
    </source>
</evidence>
<evidence type="ECO:0000256" key="1">
    <source>
        <dbReference type="ARBA" id="ARBA00004533"/>
    </source>
</evidence>
<evidence type="ECO:0000313" key="9">
    <source>
        <dbReference type="EMBL" id="RDU50970.1"/>
    </source>
</evidence>
<keyword evidence="7" id="KW-1133">Transmembrane helix</keyword>
<keyword evidence="7" id="KW-0812">Transmembrane</keyword>
<gene>
    <name evidence="9" type="ORF">DWU89_01255</name>
    <name evidence="8" type="ORF">H8784_01235</name>
</gene>
<name>A0A3D8HJY3_9BACT</name>
<evidence type="ECO:0000256" key="5">
    <source>
        <dbReference type="ARBA" id="ARBA00023136"/>
    </source>
</evidence>
<dbReference type="EMBL" id="JACRTI010000002">
    <property type="protein sequence ID" value="MBC8600340.1"/>
    <property type="molecule type" value="Genomic_DNA"/>
</dbReference>
<reference evidence="8 11" key="2">
    <citation type="submission" date="2020-08" db="EMBL/GenBank/DDBJ databases">
        <title>Genome public.</title>
        <authorList>
            <person name="Liu C."/>
            <person name="Sun Q."/>
        </authorList>
    </citation>
    <scope>NUCLEOTIDE SEQUENCE [LARGE SCALE GENOMIC DNA]</scope>
    <source>
        <strain evidence="8 11">426_9</strain>
    </source>
</reference>
<keyword evidence="2" id="KW-1003">Cell membrane</keyword>
<dbReference type="PANTHER" id="PTHR30606">
    <property type="entry name" value="LIPID A BIOSYNTHESIS LAUROYL ACYLTRANSFERASE"/>
    <property type="match status" value="1"/>
</dbReference>
<evidence type="ECO:0000313" key="8">
    <source>
        <dbReference type="EMBL" id="MBC8600340.1"/>
    </source>
</evidence>
<dbReference type="InterPro" id="IPR004960">
    <property type="entry name" value="LipA_acyltrans"/>
</dbReference>
<proteinExistence type="predicted"/>
<keyword evidence="3" id="KW-0997">Cell inner membrane</keyword>
<dbReference type="GO" id="GO:0005886">
    <property type="term" value="C:plasma membrane"/>
    <property type="evidence" value="ECO:0007669"/>
    <property type="project" value="UniProtKB-SubCell"/>
</dbReference>
<protein>
    <submittedName>
        <fullName evidence="9">Acetyltransferase</fullName>
    </submittedName>
    <submittedName>
        <fullName evidence="8">Lysophospholipid acyltransferase family protein</fullName>
    </submittedName>
</protein>
<evidence type="ECO:0000256" key="7">
    <source>
        <dbReference type="SAM" id="Phobius"/>
    </source>
</evidence>
<dbReference type="Proteomes" id="UP000256321">
    <property type="component" value="Unassembled WGS sequence"/>
</dbReference>
<dbReference type="Proteomes" id="UP000629596">
    <property type="component" value="Unassembled WGS sequence"/>
</dbReference>
<reference evidence="9 10" key="1">
    <citation type="submission" date="2018-07" db="EMBL/GenBank/DDBJ databases">
        <title>Parabacteroides acidifaciens nov. sp., isolated from human feces.</title>
        <authorList>
            <person name="Wang Y.J."/>
        </authorList>
    </citation>
    <scope>NUCLEOTIDE SEQUENCE [LARGE SCALE GENOMIC DNA]</scope>
    <source>
        <strain evidence="9 10">426-9</strain>
    </source>
</reference>
<accession>A0A3D8HJY3</accession>
<evidence type="ECO:0000256" key="2">
    <source>
        <dbReference type="ARBA" id="ARBA00022475"/>
    </source>
</evidence>
<dbReference type="EMBL" id="QREV01000002">
    <property type="protein sequence ID" value="RDU50970.1"/>
    <property type="molecule type" value="Genomic_DNA"/>
</dbReference>
<comment type="caution">
    <text evidence="9">The sequence shown here is derived from an EMBL/GenBank/DDBJ whole genome shotgun (WGS) entry which is preliminary data.</text>
</comment>
<comment type="subcellular location">
    <subcellularLocation>
        <location evidence="1">Cell inner membrane</location>
    </subcellularLocation>
</comment>
<keyword evidence="11" id="KW-1185">Reference proteome</keyword>
<dbReference type="AlphaFoldDB" id="A0A3D8HJY3"/>
<evidence type="ECO:0000313" key="11">
    <source>
        <dbReference type="Proteomes" id="UP000629596"/>
    </source>
</evidence>
<organism evidence="9 10">
    <name type="scientific">Parabacteroides acidifaciens</name>
    <dbReference type="NCBI Taxonomy" id="2290935"/>
    <lineage>
        <taxon>Bacteria</taxon>
        <taxon>Pseudomonadati</taxon>
        <taxon>Bacteroidota</taxon>
        <taxon>Bacteroidia</taxon>
        <taxon>Bacteroidales</taxon>
        <taxon>Tannerellaceae</taxon>
        <taxon>Parabacteroides</taxon>
    </lineage>
</organism>
<keyword evidence="4 9" id="KW-0808">Transferase</keyword>
<dbReference type="Pfam" id="PF03279">
    <property type="entry name" value="Lip_A_acyltrans"/>
    <property type="match status" value="1"/>
</dbReference>
<feature type="transmembrane region" description="Helical" evidence="7">
    <location>
        <begin position="20"/>
        <end position="39"/>
    </location>
</feature>